<name>A0A0N4VX59_HAEPC</name>
<keyword evidence="3" id="KW-1185">Reference proteome</keyword>
<evidence type="ECO:0000313" key="3">
    <source>
        <dbReference type="Proteomes" id="UP000268014"/>
    </source>
</evidence>
<sequence length="128" mass="14224">MMAAAASVAYDDKVYESPPNVAEAPASEGHTLSTEEFDETPSAPTTNSFMPIKDAIIEASKYRTGDETKKMTARSIFRLANYGCFLVLVTYGTRIQFSKQDLPDLTAYRFSGIDPEFCADVLFHQYTQ</sequence>
<evidence type="ECO:0000313" key="4">
    <source>
        <dbReference type="WBParaSite" id="HPLM_0000187901-mRNA-1"/>
    </source>
</evidence>
<dbReference type="EMBL" id="UZAF01002953">
    <property type="protein sequence ID" value="VDO11794.1"/>
    <property type="molecule type" value="Genomic_DNA"/>
</dbReference>
<evidence type="ECO:0000256" key="1">
    <source>
        <dbReference type="SAM" id="MobiDB-lite"/>
    </source>
</evidence>
<evidence type="ECO:0000313" key="2">
    <source>
        <dbReference type="EMBL" id="VDO11794.1"/>
    </source>
</evidence>
<dbReference type="WBParaSite" id="HPLM_0000187901-mRNA-1">
    <property type="protein sequence ID" value="HPLM_0000187901-mRNA-1"/>
    <property type="gene ID" value="HPLM_0000187901"/>
</dbReference>
<reference evidence="2 3" key="2">
    <citation type="submission" date="2018-11" db="EMBL/GenBank/DDBJ databases">
        <authorList>
            <consortium name="Pathogen Informatics"/>
        </authorList>
    </citation>
    <scope>NUCLEOTIDE SEQUENCE [LARGE SCALE GENOMIC DNA]</scope>
    <source>
        <strain evidence="2 3">MHpl1</strain>
    </source>
</reference>
<proteinExistence type="predicted"/>
<accession>A0A0N4VX59</accession>
<reference evidence="4" key="1">
    <citation type="submission" date="2017-02" db="UniProtKB">
        <authorList>
            <consortium name="WormBaseParasite"/>
        </authorList>
    </citation>
    <scope>IDENTIFICATION</scope>
</reference>
<protein>
    <submittedName>
        <fullName evidence="4">Transmembrane protein</fullName>
    </submittedName>
</protein>
<feature type="region of interest" description="Disordered" evidence="1">
    <location>
        <begin position="19"/>
        <end position="49"/>
    </location>
</feature>
<dbReference type="Proteomes" id="UP000268014">
    <property type="component" value="Unassembled WGS sequence"/>
</dbReference>
<dbReference type="AlphaFoldDB" id="A0A0N4VX59"/>
<gene>
    <name evidence="2" type="ORF">HPLM_LOCUS1877</name>
</gene>
<organism evidence="4">
    <name type="scientific">Haemonchus placei</name>
    <name type="common">Barber's pole worm</name>
    <dbReference type="NCBI Taxonomy" id="6290"/>
    <lineage>
        <taxon>Eukaryota</taxon>
        <taxon>Metazoa</taxon>
        <taxon>Ecdysozoa</taxon>
        <taxon>Nematoda</taxon>
        <taxon>Chromadorea</taxon>
        <taxon>Rhabditida</taxon>
        <taxon>Rhabditina</taxon>
        <taxon>Rhabditomorpha</taxon>
        <taxon>Strongyloidea</taxon>
        <taxon>Trichostrongylidae</taxon>
        <taxon>Haemonchus</taxon>
    </lineage>
</organism>